<dbReference type="Proteomes" id="UP000007519">
    <property type="component" value="Chromosome"/>
</dbReference>
<dbReference type="EMBL" id="CP002831">
    <property type="protein sequence ID" value="AFC25601.1"/>
    <property type="molecule type" value="Genomic_DNA"/>
</dbReference>
<sequence length="33" mass="3757">MNKKELRNDSHIPAYLEKARAVFCVLQARRAAG</sequence>
<keyword evidence="2" id="KW-1185">Reference proteome</keyword>
<organism evidence="1 2">
    <name type="scientific">Saprospira grandis (strain Lewin)</name>
    <dbReference type="NCBI Taxonomy" id="984262"/>
    <lineage>
        <taxon>Bacteria</taxon>
        <taxon>Pseudomonadati</taxon>
        <taxon>Bacteroidota</taxon>
        <taxon>Saprospiria</taxon>
        <taxon>Saprospirales</taxon>
        <taxon>Saprospiraceae</taxon>
        <taxon>Saprospira</taxon>
    </lineage>
</organism>
<proteinExistence type="predicted"/>
<reference evidence="1 2" key="1">
    <citation type="journal article" date="2012" name="Stand. Genomic Sci.">
        <title>Complete genome sequencing and analysis of Saprospira grandis str. Lewin, a predatory marine bacterium.</title>
        <authorList>
            <person name="Saw J.H."/>
            <person name="Yuryev A."/>
            <person name="Kanbe M."/>
            <person name="Hou S."/>
            <person name="Young A.G."/>
            <person name="Aizawa S."/>
            <person name="Alam M."/>
        </authorList>
    </citation>
    <scope>NUCLEOTIDE SEQUENCE [LARGE SCALE GENOMIC DNA]</scope>
    <source>
        <strain evidence="1 2">Lewin</strain>
    </source>
</reference>
<dbReference type="AlphaFoldDB" id="H6LAK8"/>
<gene>
    <name evidence="1" type="ordered locus">SGRA_2873</name>
</gene>
<protein>
    <submittedName>
        <fullName evidence="1">Uncharacterized protein</fullName>
    </submittedName>
</protein>
<evidence type="ECO:0000313" key="2">
    <source>
        <dbReference type="Proteomes" id="UP000007519"/>
    </source>
</evidence>
<name>H6LAK8_SAPGL</name>
<dbReference type="HOGENOM" id="CLU_3383697_0_0_10"/>
<evidence type="ECO:0000313" key="1">
    <source>
        <dbReference type="EMBL" id="AFC25601.1"/>
    </source>
</evidence>
<dbReference type="STRING" id="984262.SGRA_2873"/>
<accession>H6LAK8</accession>
<dbReference type="KEGG" id="sgn:SGRA_2873"/>